<evidence type="ECO:0000313" key="1">
    <source>
        <dbReference type="EMBL" id="OCT86538.1"/>
    </source>
</evidence>
<reference evidence="2" key="1">
    <citation type="journal article" date="2016" name="Nature">
        <title>Genome evolution in the allotetraploid frog Xenopus laevis.</title>
        <authorList>
            <person name="Session A.M."/>
            <person name="Uno Y."/>
            <person name="Kwon T."/>
            <person name="Chapman J.A."/>
            <person name="Toyoda A."/>
            <person name="Takahashi S."/>
            <person name="Fukui A."/>
            <person name="Hikosaka A."/>
            <person name="Suzuki A."/>
            <person name="Kondo M."/>
            <person name="van Heeringen S.J."/>
            <person name="Quigley I."/>
            <person name="Heinz S."/>
            <person name="Ogino H."/>
            <person name="Ochi H."/>
            <person name="Hellsten U."/>
            <person name="Lyons J.B."/>
            <person name="Simakov O."/>
            <person name="Putnam N."/>
            <person name="Stites J."/>
            <person name="Kuroki Y."/>
            <person name="Tanaka T."/>
            <person name="Michiue T."/>
            <person name="Watanabe M."/>
            <person name="Bogdanovic O."/>
            <person name="Lister R."/>
            <person name="Georgiou G."/>
            <person name="Paranjpe S.S."/>
            <person name="van Kruijsbergen I."/>
            <person name="Shu S."/>
            <person name="Carlson J."/>
            <person name="Kinoshita T."/>
            <person name="Ohta Y."/>
            <person name="Mawaribuchi S."/>
            <person name="Jenkins J."/>
            <person name="Grimwood J."/>
            <person name="Schmutz J."/>
            <person name="Mitros T."/>
            <person name="Mozaffari S.V."/>
            <person name="Suzuki Y."/>
            <person name="Haramoto Y."/>
            <person name="Yamamoto T.S."/>
            <person name="Takagi C."/>
            <person name="Heald R."/>
            <person name="Miller K."/>
            <person name="Haudenschild C."/>
            <person name="Kitzman J."/>
            <person name="Nakayama T."/>
            <person name="Izutsu Y."/>
            <person name="Robert J."/>
            <person name="Fortriede J."/>
            <person name="Burns K."/>
            <person name="Lotay V."/>
            <person name="Karimi K."/>
            <person name="Yasuoka Y."/>
            <person name="Dichmann D.S."/>
            <person name="Flajnik M.F."/>
            <person name="Houston D.W."/>
            <person name="Shendure J."/>
            <person name="DuPasquier L."/>
            <person name="Vize P.D."/>
            <person name="Zorn A.M."/>
            <person name="Ito M."/>
            <person name="Marcotte E.M."/>
            <person name="Wallingford J.B."/>
            <person name="Ito Y."/>
            <person name="Asashima M."/>
            <person name="Ueno N."/>
            <person name="Matsuda Y."/>
            <person name="Veenstra G.J."/>
            <person name="Fujiyama A."/>
            <person name="Harland R.M."/>
            <person name="Taira M."/>
            <person name="Rokhsar D.S."/>
        </authorList>
    </citation>
    <scope>NUCLEOTIDE SEQUENCE [LARGE SCALE GENOMIC DNA]</scope>
    <source>
        <strain evidence="2">J</strain>
    </source>
</reference>
<dbReference type="EMBL" id="CM004471">
    <property type="protein sequence ID" value="OCT86538.1"/>
    <property type="molecule type" value="Genomic_DNA"/>
</dbReference>
<organism evidence="1 2">
    <name type="scientific">Xenopus laevis</name>
    <name type="common">African clawed frog</name>
    <dbReference type="NCBI Taxonomy" id="8355"/>
    <lineage>
        <taxon>Eukaryota</taxon>
        <taxon>Metazoa</taxon>
        <taxon>Chordata</taxon>
        <taxon>Craniata</taxon>
        <taxon>Vertebrata</taxon>
        <taxon>Euteleostomi</taxon>
        <taxon>Amphibia</taxon>
        <taxon>Batrachia</taxon>
        <taxon>Anura</taxon>
        <taxon>Pipoidea</taxon>
        <taxon>Pipidae</taxon>
        <taxon>Xenopodinae</taxon>
        <taxon>Xenopus</taxon>
        <taxon>Xenopus</taxon>
    </lineage>
</organism>
<protein>
    <submittedName>
        <fullName evidence="1">Uncharacterized protein</fullName>
    </submittedName>
</protein>
<dbReference type="Proteomes" id="UP000694892">
    <property type="component" value="Chromosome 3S"/>
</dbReference>
<proteinExistence type="predicted"/>
<sequence>MYHFHLSRQHRARNFPSIDLNGNETFLFYLDPTAPLLIARWDYQQEVTGQPGDVTAVSISPRAHVCNRSRKAKFWIVWGWRCTINMNLPPLSLGL</sequence>
<accession>A0A974HQT6</accession>
<dbReference type="AlphaFoldDB" id="A0A974HQT6"/>
<evidence type="ECO:0000313" key="2">
    <source>
        <dbReference type="Proteomes" id="UP000694892"/>
    </source>
</evidence>
<name>A0A974HQT6_XENLA</name>
<gene>
    <name evidence="1" type="ORF">XELAEV_18020224mg</name>
</gene>